<evidence type="ECO:0000256" key="1">
    <source>
        <dbReference type="SAM" id="MobiDB-lite"/>
    </source>
</evidence>
<gene>
    <name evidence="2" type="ORF">CAS74_002016</name>
</gene>
<organism evidence="2 3">
    <name type="scientific">Pichia kudriavzevii</name>
    <name type="common">Yeast</name>
    <name type="synonym">Issatchenkia orientalis</name>
    <dbReference type="NCBI Taxonomy" id="4909"/>
    <lineage>
        <taxon>Eukaryota</taxon>
        <taxon>Fungi</taxon>
        <taxon>Dikarya</taxon>
        <taxon>Ascomycota</taxon>
        <taxon>Saccharomycotina</taxon>
        <taxon>Pichiomycetes</taxon>
        <taxon>Pichiales</taxon>
        <taxon>Pichiaceae</taxon>
        <taxon>Pichia</taxon>
    </lineage>
</organism>
<dbReference type="VEuPathDB" id="FungiDB:C5L36_0D00540"/>
<dbReference type="AlphaFoldDB" id="A0A1Z8JP08"/>
<dbReference type="EMBL" id="NHMM01000003">
    <property type="protein sequence ID" value="OUT22300.1"/>
    <property type="molecule type" value="Genomic_DNA"/>
</dbReference>
<comment type="caution">
    <text evidence="2">The sequence shown here is derived from an EMBL/GenBank/DDBJ whole genome shotgun (WGS) entry which is preliminary data.</text>
</comment>
<accession>A0A1Z8JP08</accession>
<protein>
    <submittedName>
        <fullName evidence="2">Uncharacterized protein</fullName>
    </submittedName>
</protein>
<sequence>MQHHGSERDTGGRLSLREADIAATVCGVSQAQACDGCRYHNSSYTFRHCWHQHARHGCFHDTEDGHTSQERPILDHYPKSTGDERFSFRELAKTLLFPQEPSLGDQSKHTKDHNDHGHIHEPCQIKGSREDLLRKGKVLQPKNNIMEKSCSKIANSPSCYYILPDTTFKIVAITQIGKPLSISSLLSQIYGGPLEKVELVLRDQQRHFYNDDSLYQTEERTDWSKVSVFLYFTCNEDAMSFYRYSKSEMFKVNGDSLNTLWMPDVDEDVDEGGNKGQQIQLGRRQLQQAMGGAERARRVLVFKRPIEEKAYNRGPRSHSFTRKNGHLSLVSECHTTVKHNLDIDPKEIKRDFGEYGHLIEVFPIVSRKLSFGVHYYNVASAILVKRVLENATEERFSAVDLEMRRKYGAWHVWYGRDPTERAVPSP</sequence>
<evidence type="ECO:0000313" key="2">
    <source>
        <dbReference type="EMBL" id="OUT22300.1"/>
    </source>
</evidence>
<proteinExistence type="predicted"/>
<feature type="region of interest" description="Disordered" evidence="1">
    <location>
        <begin position="100"/>
        <end position="121"/>
    </location>
</feature>
<reference evidence="2 3" key="1">
    <citation type="submission" date="2017-05" db="EMBL/GenBank/DDBJ databases">
        <title>The Genome Sequence of Candida krusei Ckrusei653.</title>
        <authorList>
            <person name="Cuomo C."/>
            <person name="Forche A."/>
            <person name="Young S."/>
            <person name="Abouelleil A."/>
            <person name="Cao P."/>
            <person name="Chapman S."/>
            <person name="Cusick C."/>
            <person name="Shea T."/>
            <person name="Nusbaum C."/>
            <person name="Birren B."/>
        </authorList>
    </citation>
    <scope>NUCLEOTIDE SEQUENCE [LARGE SCALE GENOMIC DNA]</scope>
    <source>
        <strain evidence="2 3">Ckrusei653</strain>
    </source>
</reference>
<name>A0A1Z8JP08_PICKU</name>
<feature type="compositionally biased region" description="Basic and acidic residues" evidence="1">
    <location>
        <begin position="106"/>
        <end position="121"/>
    </location>
</feature>
<dbReference type="Proteomes" id="UP000195871">
    <property type="component" value="Unassembled WGS sequence"/>
</dbReference>
<evidence type="ECO:0000313" key="3">
    <source>
        <dbReference type="Proteomes" id="UP000195871"/>
    </source>
</evidence>